<dbReference type="NCBIfam" id="TIGR00210">
    <property type="entry name" value="gltS"/>
    <property type="match status" value="1"/>
</dbReference>
<keyword evidence="1" id="KW-1003">Cell membrane</keyword>
<feature type="transmembrane region" description="Helical" evidence="1">
    <location>
        <begin position="248"/>
        <end position="269"/>
    </location>
</feature>
<dbReference type="Pfam" id="PF03616">
    <property type="entry name" value="Glt_symporter"/>
    <property type="match status" value="1"/>
</dbReference>
<evidence type="ECO:0000256" key="2">
    <source>
        <dbReference type="NCBIfam" id="TIGR00210"/>
    </source>
</evidence>
<keyword evidence="4" id="KW-1185">Reference proteome</keyword>
<evidence type="ECO:0000313" key="4">
    <source>
        <dbReference type="Proteomes" id="UP000434044"/>
    </source>
</evidence>
<name>A0A6N8EIG5_9GAMM</name>
<feature type="transmembrane region" description="Helical" evidence="1">
    <location>
        <begin position="6"/>
        <end position="24"/>
    </location>
</feature>
<keyword evidence="1" id="KW-0472">Membrane</keyword>
<keyword evidence="1" id="KW-0813">Transport</keyword>
<comment type="similarity">
    <text evidence="1">Belongs to the glutamate:Na(+) symporter (ESS) (TC 2.A.27) family.</text>
</comment>
<dbReference type="GO" id="GO:0015501">
    <property type="term" value="F:glutamate:sodium symporter activity"/>
    <property type="evidence" value="ECO:0007669"/>
    <property type="project" value="UniProtKB-UniRule"/>
</dbReference>
<evidence type="ECO:0000313" key="3">
    <source>
        <dbReference type="EMBL" id="MTW22114.1"/>
    </source>
</evidence>
<dbReference type="InterPro" id="IPR004445">
    <property type="entry name" value="GltS"/>
</dbReference>
<comment type="caution">
    <text evidence="3">The sequence shown here is derived from an EMBL/GenBank/DDBJ whole genome shotgun (WGS) entry which is preliminary data.</text>
</comment>
<keyword evidence="1" id="KW-1133">Transmembrane helix</keyword>
<proteinExistence type="inferred from homology"/>
<feature type="transmembrane region" description="Helical" evidence="1">
    <location>
        <begin position="36"/>
        <end position="53"/>
    </location>
</feature>
<keyword evidence="1" id="KW-0915">Sodium</keyword>
<dbReference type="PANTHER" id="PTHR36178">
    <property type="entry name" value="SLR0625 PROTEIN"/>
    <property type="match status" value="1"/>
</dbReference>
<dbReference type="HAMAP" id="MF_02062">
    <property type="entry name" value="GltS"/>
    <property type="match status" value="1"/>
</dbReference>
<dbReference type="OrthoDB" id="4921038at2"/>
<keyword evidence="1" id="KW-0769">Symport</keyword>
<gene>
    <name evidence="1 3" type="primary">gltS</name>
    <name evidence="3" type="ORF">GJ668_13575</name>
</gene>
<dbReference type="RefSeq" id="WP_155450685.1">
    <property type="nucleotide sequence ID" value="NZ_WNKT01000031.1"/>
</dbReference>
<feature type="transmembrane region" description="Helical" evidence="1">
    <location>
        <begin position="276"/>
        <end position="298"/>
    </location>
</feature>
<keyword evidence="1" id="KW-0997">Cell inner membrane</keyword>
<reference evidence="3 4" key="1">
    <citation type="submission" date="2019-11" db="EMBL/GenBank/DDBJ databases">
        <title>Whole-genome sequence of the anaerobic purple sulfur bacterium Allochromatium palmeri DSM 15591.</title>
        <authorList>
            <person name="Kyndt J.A."/>
            <person name="Meyer T.E."/>
        </authorList>
    </citation>
    <scope>NUCLEOTIDE SEQUENCE [LARGE SCALE GENOMIC DNA]</scope>
    <source>
        <strain evidence="3 4">DSM 15591</strain>
    </source>
</reference>
<feature type="transmembrane region" description="Helical" evidence="1">
    <location>
        <begin position="65"/>
        <end position="83"/>
    </location>
</feature>
<organism evidence="3 4">
    <name type="scientific">Allochromatium palmeri</name>
    <dbReference type="NCBI Taxonomy" id="231048"/>
    <lineage>
        <taxon>Bacteria</taxon>
        <taxon>Pseudomonadati</taxon>
        <taxon>Pseudomonadota</taxon>
        <taxon>Gammaproteobacteria</taxon>
        <taxon>Chromatiales</taxon>
        <taxon>Chromatiaceae</taxon>
        <taxon>Allochromatium</taxon>
    </lineage>
</organism>
<keyword evidence="1" id="KW-0739">Sodium transport</keyword>
<feature type="transmembrane region" description="Helical" evidence="1">
    <location>
        <begin position="217"/>
        <end position="236"/>
    </location>
</feature>
<dbReference type="GO" id="GO:0005886">
    <property type="term" value="C:plasma membrane"/>
    <property type="evidence" value="ECO:0007669"/>
    <property type="project" value="UniProtKB-SubCell"/>
</dbReference>
<keyword evidence="1" id="KW-0812">Transmembrane</keyword>
<feature type="transmembrane region" description="Helical" evidence="1">
    <location>
        <begin position="304"/>
        <end position="327"/>
    </location>
</feature>
<sequence>MAIEIPLPLTVVFAILVLLVGRWLIRRIDFLARYSIPDPVVGGLIVALALTAVRVGTGTELSFDMGLQSPLLLIFFSTVGLGADVRTLGQGGRKLLLLLGVVVVALVLQNVVGVAIAIGLDLNPLMGILGGSATLAGGHGTGAAYGQVFGEVNGLQGAVEVAMACATFGLILGGVLGGPVAQWLIRRHRLQPQVQTPGQLGPGEVPRNERRALSPESLIETILILMFCMGVGTLLAEHLVIPGITLPTFVWCLLVGIILRNALSLSGLYRIDGPTIELMGTVSLSLFLAMALMSLRLWELVNLALPILIILLAQALLTVLLVVFLTFNVMGRNYDAAVIAAGQCGFQLGATPTAIANMQAVTSRHGLSPMAFLLVPIIGAFLIDICNALVIQGFMALPWFGF</sequence>
<comment type="subcellular location">
    <subcellularLocation>
        <location evidence="1">Cell inner membrane</location>
        <topology evidence="1">Multi-pass membrane protein</topology>
    </subcellularLocation>
</comment>
<keyword evidence="1" id="KW-0029">Amino-acid transport</keyword>
<accession>A0A6N8EIG5</accession>
<dbReference type="Proteomes" id="UP000434044">
    <property type="component" value="Unassembled WGS sequence"/>
</dbReference>
<keyword evidence="1" id="KW-0406">Ion transport</keyword>
<evidence type="ECO:0000256" key="1">
    <source>
        <dbReference type="HAMAP-Rule" id="MF_02062"/>
    </source>
</evidence>
<dbReference type="PANTHER" id="PTHR36178:SF1">
    <property type="entry name" value="SODIUM_GLUTAMATE SYMPORTER"/>
    <property type="match status" value="1"/>
</dbReference>
<comment type="function">
    <text evidence="1">Catalyzes the sodium-dependent transport of glutamate.</text>
</comment>
<dbReference type="GO" id="GO:0015813">
    <property type="term" value="P:L-glutamate transmembrane transport"/>
    <property type="evidence" value="ECO:0007669"/>
    <property type="project" value="UniProtKB-UniRule"/>
</dbReference>
<dbReference type="EMBL" id="WNKT01000031">
    <property type="protein sequence ID" value="MTW22114.1"/>
    <property type="molecule type" value="Genomic_DNA"/>
</dbReference>
<feature type="transmembrane region" description="Helical" evidence="1">
    <location>
        <begin position="95"/>
        <end position="120"/>
    </location>
</feature>
<feature type="transmembrane region" description="Helical" evidence="1">
    <location>
        <begin position="161"/>
        <end position="185"/>
    </location>
</feature>
<dbReference type="AlphaFoldDB" id="A0A6N8EIG5"/>
<protein>
    <recommendedName>
        <fullName evidence="1 2">Sodium/glutamate symporter</fullName>
    </recommendedName>
</protein>
<feature type="transmembrane region" description="Helical" evidence="1">
    <location>
        <begin position="372"/>
        <end position="400"/>
    </location>
</feature>